<dbReference type="SUPFAM" id="SSF53850">
    <property type="entry name" value="Periplasmic binding protein-like II"/>
    <property type="match status" value="1"/>
</dbReference>
<gene>
    <name evidence="5" type="ORF">BBI04_008955</name>
</gene>
<dbReference type="AlphaFoldDB" id="A0ABD6GG77"/>
<dbReference type="PROSITE" id="PS01040">
    <property type="entry name" value="SBP_BACTERIAL_5"/>
    <property type="match status" value="1"/>
</dbReference>
<evidence type="ECO:0000313" key="6">
    <source>
        <dbReference type="Proteomes" id="UP000175993"/>
    </source>
</evidence>
<accession>A0ABD6GG77</accession>
<reference evidence="5 6" key="1">
    <citation type="submission" date="2019-11" db="EMBL/GenBank/DDBJ databases">
        <title>Whole-genome sequencing of Allorhizobium vitis.</title>
        <authorList>
            <person name="Gan H.M."/>
            <person name="Savka M.A."/>
        </authorList>
    </citation>
    <scope>NUCLEOTIDE SEQUENCE [LARGE SCALE GENOMIC DNA]</scope>
    <source>
        <strain evidence="5 6">AB4</strain>
    </source>
</reference>
<keyword evidence="3" id="KW-0732">Signal</keyword>
<comment type="subcellular location">
    <subcellularLocation>
        <location evidence="1">Periplasm</location>
    </subcellularLocation>
</comment>
<evidence type="ECO:0000256" key="3">
    <source>
        <dbReference type="SAM" id="SignalP"/>
    </source>
</evidence>
<dbReference type="EMBL" id="MBEV02000004">
    <property type="protein sequence ID" value="MUP04942.1"/>
    <property type="molecule type" value="Genomic_DNA"/>
</dbReference>
<dbReference type="RefSeq" id="WP_070165506.1">
    <property type="nucleotide sequence ID" value="NZ_CP118260.1"/>
</dbReference>
<feature type="chain" id="PRO_5044760607" evidence="3">
    <location>
        <begin position="26"/>
        <end position="639"/>
    </location>
</feature>
<comment type="caution">
    <text evidence="5">The sequence shown here is derived from an EMBL/GenBank/DDBJ whole genome shotgun (WGS) entry which is preliminary data.</text>
</comment>
<dbReference type="GO" id="GO:0030288">
    <property type="term" value="C:outer membrane-bounded periplasmic space"/>
    <property type="evidence" value="ECO:0007669"/>
    <property type="project" value="UniProtKB-ARBA"/>
</dbReference>
<dbReference type="PANTHER" id="PTHR30290">
    <property type="entry name" value="PERIPLASMIC BINDING COMPONENT OF ABC TRANSPORTER"/>
    <property type="match status" value="1"/>
</dbReference>
<name>A0ABD6GG77_AGRVI</name>
<dbReference type="Pfam" id="PF00496">
    <property type="entry name" value="SBP_bac_5"/>
    <property type="match status" value="1"/>
</dbReference>
<organism evidence="5 6">
    <name type="scientific">Agrobacterium vitis</name>
    <name type="common">Rhizobium vitis</name>
    <dbReference type="NCBI Taxonomy" id="373"/>
    <lineage>
        <taxon>Bacteria</taxon>
        <taxon>Pseudomonadati</taxon>
        <taxon>Pseudomonadota</taxon>
        <taxon>Alphaproteobacteria</taxon>
        <taxon>Hyphomicrobiales</taxon>
        <taxon>Rhizobiaceae</taxon>
        <taxon>Rhizobium/Agrobacterium group</taxon>
        <taxon>Agrobacterium</taxon>
    </lineage>
</organism>
<dbReference type="Gene3D" id="3.10.105.10">
    <property type="entry name" value="Dipeptide-binding Protein, Domain 3"/>
    <property type="match status" value="1"/>
</dbReference>
<protein>
    <submittedName>
        <fullName evidence="5">ABC transporter substrate-binding protein</fullName>
    </submittedName>
</protein>
<feature type="signal peptide" evidence="3">
    <location>
        <begin position="1"/>
        <end position="25"/>
    </location>
</feature>
<dbReference type="Proteomes" id="UP000175993">
    <property type="component" value="Unassembled WGS sequence"/>
</dbReference>
<dbReference type="PANTHER" id="PTHR30290:SF62">
    <property type="entry name" value="OLIGOPEPTIDE ABC TRANSPORTER, PERIPLASMIC OLIGOPEPTIDE-BINDING PROTEIN"/>
    <property type="match status" value="1"/>
</dbReference>
<evidence type="ECO:0000256" key="1">
    <source>
        <dbReference type="ARBA" id="ARBA00004418"/>
    </source>
</evidence>
<dbReference type="InterPro" id="IPR023765">
    <property type="entry name" value="SBP_5_CS"/>
</dbReference>
<dbReference type="InterPro" id="IPR039424">
    <property type="entry name" value="SBP_5"/>
</dbReference>
<proteinExistence type="inferred from homology"/>
<evidence type="ECO:0000313" key="5">
    <source>
        <dbReference type="EMBL" id="MUP04942.1"/>
    </source>
</evidence>
<dbReference type="CDD" id="cd08500">
    <property type="entry name" value="PBP2_NikA_DppA_OppA_like_4"/>
    <property type="match status" value="1"/>
</dbReference>
<evidence type="ECO:0000256" key="2">
    <source>
        <dbReference type="ARBA" id="ARBA00005695"/>
    </source>
</evidence>
<dbReference type="Gene3D" id="3.40.190.10">
    <property type="entry name" value="Periplasmic binding protein-like II"/>
    <property type="match status" value="1"/>
</dbReference>
<comment type="similarity">
    <text evidence="2">Belongs to the bacterial solute-binding protein 5 family.</text>
</comment>
<sequence length="639" mass="71270">MMKSKQLLTKVALAALVGMPVMAIAQDYHQAPQLDALVKEGKLPPVEKRLPENPRVEDMVDRVGVYGGYQTGGLVGGNDRNALAKLTGYEPLMAWDREWSGKIIPNVATSYKASDDATTFTFELRKGMKWSNGMDFTAEDIAFMVNDVLPDDKLFPAKPAWMLVGGKLPVATVNSPTSVTIKFSGPNGLFLMNVAGVFGTQLTLMSKQYCGQFMPKFNPDAEKLAKDAGDASWIEHLTNKCGLEIEQVQRWRNPDMPVLGPWKIKDPYVSGATQVTFERNPYYWKVDPSGNQLPYLDGARYSVNSDVQTVLLAAIAGKINYQERHIGVNQNRPVLNEGADKGGYELIDRITGQGADTSFSFNMTHKDPEMRKIFGNKDFRVAMSIAIDRKSVIDAIYLGLTQPKQVAPNENTLYANDRLAHQYLDYDPDKANKLLDSIGLDKKDADGFRLRPDGKRLTFTVITPAALSNWGDVAELVIRYWQAVGVDARFQSMDRTRFYEVKNNNDHDVALWTGEGYGVDALLDPRLYMPVSVESNYAVAWGKAYLKMQGGEEPPEPVKKQWDLYNQIKSTTDQTKQTALFQQILDIAADQFYTIAISTPPAGFAVKAKNLHNVMNNAPTSWVYPSPAPSNTEQWFIQN</sequence>
<evidence type="ECO:0000259" key="4">
    <source>
        <dbReference type="Pfam" id="PF00496"/>
    </source>
</evidence>
<dbReference type="InterPro" id="IPR000914">
    <property type="entry name" value="SBP_5_dom"/>
</dbReference>
<feature type="domain" description="Solute-binding protein family 5" evidence="4">
    <location>
        <begin position="102"/>
        <end position="512"/>
    </location>
</feature>